<proteinExistence type="inferred from homology"/>
<evidence type="ECO:0000256" key="4">
    <source>
        <dbReference type="ARBA" id="ARBA00023157"/>
    </source>
</evidence>
<evidence type="ECO:0000256" key="5">
    <source>
        <dbReference type="SAM" id="SignalP"/>
    </source>
</evidence>
<dbReference type="GO" id="GO:0006581">
    <property type="term" value="P:acetylcholine catabolic process"/>
    <property type="evidence" value="ECO:0007669"/>
    <property type="project" value="TreeGrafter"/>
</dbReference>
<dbReference type="PRINTS" id="PR00878">
    <property type="entry name" value="CHOLNESTRASE"/>
</dbReference>
<name>A0A915KHU8_ROMCU</name>
<sequence length="215" mass="24342">MRFLRKLVFLLFALLRYRSSLNVSCQDPNDKNHVIVETTSGKIRGQTILAPNSQEIVRFLGVPFGQAPLGDLRFKLPRKVEPWTGVFDADRLASACYQWKDNTFPGFEEFQFHTGTEIWNANTPMTEDCLNLNIWAPRNVRNVSVMVWIYGGGFIYGSPSLELYDGEVLAAEGQVIVVNVNYRTGPFGFLYFDQESQHDLAPGNMGLADQQLALR</sequence>
<dbReference type="GO" id="GO:0005615">
    <property type="term" value="C:extracellular space"/>
    <property type="evidence" value="ECO:0007669"/>
    <property type="project" value="TreeGrafter"/>
</dbReference>
<keyword evidence="5" id="KW-0732">Signal</keyword>
<keyword evidence="2" id="KW-0719">Serine esterase</keyword>
<feature type="chain" id="PRO_5037125683" evidence="5">
    <location>
        <begin position="21"/>
        <end position="215"/>
    </location>
</feature>
<keyword evidence="3" id="KW-0378">Hydrolase</keyword>
<dbReference type="GO" id="GO:0019695">
    <property type="term" value="P:choline metabolic process"/>
    <property type="evidence" value="ECO:0007669"/>
    <property type="project" value="TreeGrafter"/>
</dbReference>
<protein>
    <submittedName>
        <fullName evidence="8">Acetylcholinesterase</fullName>
    </submittedName>
</protein>
<dbReference type="WBParaSite" id="nRc.2.0.1.t38317-RA">
    <property type="protein sequence ID" value="nRc.2.0.1.t38317-RA"/>
    <property type="gene ID" value="nRc.2.0.1.g38317"/>
</dbReference>
<dbReference type="PANTHER" id="PTHR43918">
    <property type="entry name" value="ACETYLCHOLINESTERASE"/>
    <property type="match status" value="1"/>
</dbReference>
<dbReference type="GO" id="GO:0003990">
    <property type="term" value="F:acetylcholinesterase activity"/>
    <property type="evidence" value="ECO:0007669"/>
    <property type="project" value="TreeGrafter"/>
</dbReference>
<feature type="domain" description="Carboxylesterase type B" evidence="6">
    <location>
        <begin position="34"/>
        <end position="215"/>
    </location>
</feature>
<dbReference type="OMA" id="TRINCEE"/>
<dbReference type="AlphaFoldDB" id="A0A915KHU8"/>
<dbReference type="Gene3D" id="3.40.50.1820">
    <property type="entry name" value="alpha/beta hydrolase"/>
    <property type="match status" value="1"/>
</dbReference>
<dbReference type="SUPFAM" id="SSF53474">
    <property type="entry name" value="alpha/beta-Hydrolases"/>
    <property type="match status" value="1"/>
</dbReference>
<evidence type="ECO:0000256" key="1">
    <source>
        <dbReference type="ARBA" id="ARBA00005964"/>
    </source>
</evidence>
<evidence type="ECO:0000259" key="6">
    <source>
        <dbReference type="Pfam" id="PF00135"/>
    </source>
</evidence>
<dbReference type="InterPro" id="IPR029058">
    <property type="entry name" value="AB_hydrolase_fold"/>
</dbReference>
<dbReference type="InterPro" id="IPR000997">
    <property type="entry name" value="Cholinesterase"/>
</dbReference>
<keyword evidence="7" id="KW-1185">Reference proteome</keyword>
<evidence type="ECO:0000313" key="8">
    <source>
        <dbReference type="WBParaSite" id="nRc.2.0.1.t38317-RA"/>
    </source>
</evidence>
<dbReference type="InterPro" id="IPR002018">
    <property type="entry name" value="CarbesteraseB"/>
</dbReference>
<dbReference type="InterPro" id="IPR050654">
    <property type="entry name" value="AChE-related_enzymes"/>
</dbReference>
<dbReference type="Proteomes" id="UP000887565">
    <property type="component" value="Unplaced"/>
</dbReference>
<dbReference type="PANTHER" id="PTHR43918:SF4">
    <property type="entry name" value="CARBOXYLIC ESTER HYDROLASE"/>
    <property type="match status" value="1"/>
</dbReference>
<feature type="signal peptide" evidence="5">
    <location>
        <begin position="1"/>
        <end position="20"/>
    </location>
</feature>
<evidence type="ECO:0000256" key="3">
    <source>
        <dbReference type="ARBA" id="ARBA00022801"/>
    </source>
</evidence>
<keyword evidence="4" id="KW-1015">Disulfide bond</keyword>
<comment type="similarity">
    <text evidence="1">Belongs to the type-B carboxylesterase/lipase family.</text>
</comment>
<evidence type="ECO:0000313" key="7">
    <source>
        <dbReference type="Proteomes" id="UP000887565"/>
    </source>
</evidence>
<evidence type="ECO:0000256" key="2">
    <source>
        <dbReference type="ARBA" id="ARBA00022487"/>
    </source>
</evidence>
<organism evidence="7 8">
    <name type="scientific">Romanomermis culicivorax</name>
    <name type="common">Nematode worm</name>
    <dbReference type="NCBI Taxonomy" id="13658"/>
    <lineage>
        <taxon>Eukaryota</taxon>
        <taxon>Metazoa</taxon>
        <taxon>Ecdysozoa</taxon>
        <taxon>Nematoda</taxon>
        <taxon>Enoplea</taxon>
        <taxon>Dorylaimia</taxon>
        <taxon>Mermithida</taxon>
        <taxon>Mermithoidea</taxon>
        <taxon>Mermithidae</taxon>
        <taxon>Romanomermis</taxon>
    </lineage>
</organism>
<accession>A0A915KHU8</accession>
<dbReference type="Pfam" id="PF00135">
    <property type="entry name" value="COesterase"/>
    <property type="match status" value="1"/>
</dbReference>
<reference evidence="8" key="1">
    <citation type="submission" date="2022-11" db="UniProtKB">
        <authorList>
            <consortium name="WormBaseParasite"/>
        </authorList>
    </citation>
    <scope>IDENTIFICATION</scope>
</reference>
<dbReference type="GO" id="GO:0005886">
    <property type="term" value="C:plasma membrane"/>
    <property type="evidence" value="ECO:0007669"/>
    <property type="project" value="TreeGrafter"/>
</dbReference>